<sequence>MLKKDAATSWTEDFQKDFDRIKEYLSIPPVLVLPEPGFTMMIQQWAIGYILVLAISLLLSCNEVQGRTKLSYLEDLELEKQLKLLNKPAVKSIKTKYGDIYDCVNFYQQPAFDHPLLQNHTFHPQMKPTLPIMKEYSDESIIDWPMGRSEGVGCPKGTVPIRRTTKNDLIRQKLMPPAEDVSFSTSFSYGNNLSNKVTFPSKGYKLAIVQTENNPSNKFGGAGMVTAIYTPRVKGQQHSACRLKIQKGPENIQVGWRVDPTLYGDGRSRLYTHFQAGKNQCFNTQCPGFVIVNRDIPLDFVYSPVTQRGSKDAWVDKMYITRDLVNGNWWLLLTRNQTQVGFWPKQIFDELNDFASTIEWGGVVYSPPGVLEPPMGSSFFPIGDTRYDAYCRNIGTIDDNGQETEAGNLIPYMTNPDLYKVVDASSEGSSFKHSVFYGGPGESTEV</sequence>
<protein>
    <submittedName>
        <fullName evidence="2">Protein neprosin-like</fullName>
    </submittedName>
</protein>
<evidence type="ECO:0000313" key="1">
    <source>
        <dbReference type="Proteomes" id="UP000790787"/>
    </source>
</evidence>
<reference evidence="1" key="1">
    <citation type="journal article" date="2014" name="Nat. Commun.">
        <title>The tobacco genome sequence and its comparison with those of tomato and potato.</title>
        <authorList>
            <person name="Sierro N."/>
            <person name="Battey J.N."/>
            <person name="Ouadi S."/>
            <person name="Bakaher N."/>
            <person name="Bovet L."/>
            <person name="Willig A."/>
            <person name="Goepfert S."/>
            <person name="Peitsch M.C."/>
            <person name="Ivanov N.V."/>
        </authorList>
    </citation>
    <scope>NUCLEOTIDE SEQUENCE [LARGE SCALE GENOMIC DNA]</scope>
</reference>
<organism evidence="1 2">
    <name type="scientific">Nicotiana tabacum</name>
    <name type="common">Common tobacco</name>
    <dbReference type="NCBI Taxonomy" id="4097"/>
    <lineage>
        <taxon>Eukaryota</taxon>
        <taxon>Viridiplantae</taxon>
        <taxon>Streptophyta</taxon>
        <taxon>Embryophyta</taxon>
        <taxon>Tracheophyta</taxon>
        <taxon>Spermatophyta</taxon>
        <taxon>Magnoliopsida</taxon>
        <taxon>eudicotyledons</taxon>
        <taxon>Gunneridae</taxon>
        <taxon>Pentapetalae</taxon>
        <taxon>asterids</taxon>
        <taxon>lamiids</taxon>
        <taxon>Solanales</taxon>
        <taxon>Solanaceae</taxon>
        <taxon>Nicotianoideae</taxon>
        <taxon>Nicotianeae</taxon>
        <taxon>Nicotiana</taxon>
    </lineage>
</organism>
<keyword evidence="1" id="KW-1185">Reference proteome</keyword>
<gene>
    <name evidence="2" type="primary">LOC107780970</name>
</gene>
<evidence type="ECO:0000313" key="2">
    <source>
        <dbReference type="RefSeq" id="XP_075086317.1"/>
    </source>
</evidence>
<dbReference type="RefSeq" id="XP_075086317.1">
    <property type="nucleotide sequence ID" value="XM_075230216.1"/>
</dbReference>
<proteinExistence type="predicted"/>
<dbReference type="Proteomes" id="UP000790787">
    <property type="component" value="Chromosome 14"/>
</dbReference>
<accession>A0AC58SMY0</accession>
<reference evidence="2" key="2">
    <citation type="submission" date="2025-08" db="UniProtKB">
        <authorList>
            <consortium name="RefSeq"/>
        </authorList>
    </citation>
    <scope>IDENTIFICATION</scope>
    <source>
        <tissue evidence="2">Leaf</tissue>
    </source>
</reference>
<name>A0AC58SMY0_TOBAC</name>